<name>A0A9W4US26_9PLEO</name>
<keyword evidence="6" id="KW-0804">Transcription</keyword>
<evidence type="ECO:0000313" key="11">
    <source>
        <dbReference type="Proteomes" id="UP001152607"/>
    </source>
</evidence>
<evidence type="ECO:0000256" key="8">
    <source>
        <dbReference type="PROSITE-ProRule" id="PRU00221"/>
    </source>
</evidence>
<dbReference type="SUPFAM" id="SSF50969">
    <property type="entry name" value="YVTN repeat-like/Quinoprotein amine dehydrogenase"/>
    <property type="match status" value="1"/>
</dbReference>
<evidence type="ECO:0000256" key="9">
    <source>
        <dbReference type="SAM" id="MobiDB-lite"/>
    </source>
</evidence>
<evidence type="ECO:0000313" key="10">
    <source>
        <dbReference type="EMBL" id="CAI6340077.1"/>
    </source>
</evidence>
<dbReference type="GO" id="GO:0003723">
    <property type="term" value="F:RNA binding"/>
    <property type="evidence" value="ECO:0007669"/>
    <property type="project" value="InterPro"/>
</dbReference>
<reference evidence="10" key="1">
    <citation type="submission" date="2023-01" db="EMBL/GenBank/DDBJ databases">
        <authorList>
            <person name="Van Ghelder C."/>
            <person name="Rancurel C."/>
        </authorList>
    </citation>
    <scope>NUCLEOTIDE SEQUENCE</scope>
    <source>
        <strain evidence="10">CNCM I-4278</strain>
    </source>
</reference>
<dbReference type="InterPro" id="IPR011044">
    <property type="entry name" value="Quino_amine_DH_bsu"/>
</dbReference>
<dbReference type="GO" id="GO:2000234">
    <property type="term" value="P:positive regulation of rRNA processing"/>
    <property type="evidence" value="ECO:0007669"/>
    <property type="project" value="TreeGrafter"/>
</dbReference>
<keyword evidence="7" id="KW-0539">Nucleus</keyword>
<evidence type="ECO:0000256" key="6">
    <source>
        <dbReference type="ARBA" id="ARBA00023163"/>
    </source>
</evidence>
<dbReference type="Pfam" id="PF23869">
    <property type="entry name" value="Beta-prop_WDR75_1st"/>
    <property type="match status" value="1"/>
</dbReference>
<evidence type="ECO:0000256" key="1">
    <source>
        <dbReference type="ARBA" id="ARBA00004604"/>
    </source>
</evidence>
<dbReference type="SMART" id="SM00320">
    <property type="entry name" value="WD40"/>
    <property type="match status" value="3"/>
</dbReference>
<keyword evidence="11" id="KW-1185">Reference proteome</keyword>
<dbReference type="Proteomes" id="UP001152607">
    <property type="component" value="Unassembled WGS sequence"/>
</dbReference>
<feature type="compositionally biased region" description="Low complexity" evidence="9">
    <location>
        <begin position="77"/>
        <end position="88"/>
    </location>
</feature>
<keyword evidence="5" id="KW-0677">Repeat</keyword>
<dbReference type="AlphaFoldDB" id="A0A9W4US26"/>
<organism evidence="10 11">
    <name type="scientific">Periconia digitata</name>
    <dbReference type="NCBI Taxonomy" id="1303443"/>
    <lineage>
        <taxon>Eukaryota</taxon>
        <taxon>Fungi</taxon>
        <taxon>Dikarya</taxon>
        <taxon>Ascomycota</taxon>
        <taxon>Pezizomycotina</taxon>
        <taxon>Dothideomycetes</taxon>
        <taxon>Pleosporomycetidae</taxon>
        <taxon>Pleosporales</taxon>
        <taxon>Massarineae</taxon>
        <taxon>Periconiaceae</taxon>
        <taxon>Periconia</taxon>
    </lineage>
</organism>
<evidence type="ECO:0008006" key="12">
    <source>
        <dbReference type="Google" id="ProtNLM"/>
    </source>
</evidence>
<dbReference type="PROSITE" id="PS50294">
    <property type="entry name" value="WD_REPEATS_REGION"/>
    <property type="match status" value="1"/>
</dbReference>
<evidence type="ECO:0000256" key="3">
    <source>
        <dbReference type="ARBA" id="ARBA00022552"/>
    </source>
</evidence>
<sequence length="1005" mass="110282">MADLNGTPKLKRKGETTEGQRKKAKTQKKGQNEAATPVKEAATAVSESGSAQKAAVTPTPKKGSKSGPRNSIENAITSTPTATGTPASSRKEKNRADTKKHKKKDAAAADKEETNQTTIQVLPVNGDAETSKQKSKSKKLKEKTSEPWSISEAQGGWFLPQDPIFSVDEKHLLLQKPKALEVYAADTSLLVRELPVGGSGVILASALSTSRPNQVYITESNGIVTLWDWTDGSKVARWDISAKVQCVAVVNAPDSDQDLLFSYEAGNNHAITIHALRQKGDASKTEFKRILKLSNAITNLQVLLEGKIVILSTVDRVLVGRRNKVHKTAIQEFEYTWRELEMSKRITTVSAFVRPPRTEKGKTLPTDPRDHLDLAVGDEEGVIHLFENVIASFTAIERAQKAKTGKAIGLENFHPKRLHWHRDAVGAVKWSADGNYLISGGEETVLTIWQLSTGQRQFLPHLTAAIENIVVSPTGTSYSISLANNSLIVLSTSELEPKTNIIGIQSRRLNPDQISRDSQALIGSVPFAVDPKRHGHVVFSTPSSQPRRHQKGFLAEPYAQTFDITTRRPVARQALTRNNATDPNMAPDGRKIHEPNVKFLQISQDGTWLATVDEWTPPRADMTHIEEGTSAFNEEERILRRQVYLKIWRWDEKGMQWVLDSRIDAPHHHDDIAAHAQVFDLVADPSGAGFATVGGDRVVRLWRPKTRLRNGTVVRGSDKAQGLVTWSLDGSIKIANPIDAADSTTTLRTSRLAFSADGSVLLAGISWSSEIDTGVIHVIDTEASAIRRSITEIDMTTFSGLGIIGRHLIVLGNAVVVWDMVTDQFLHSYPIGAAGRLAVHEEDNTFAVAVPRFEKEKGGSTRIVLFEPSQPKARWERSVSGVVLAFAPVKNGRGYIILDSSSSLRTINPKSNAVKLPTPPPEATATPPADEMELDMEESDANDTVQFDTNEELLLQSDNDKPVVRPEQLQEIFESRASHTLPPVRDLFDAVVGLYARKPRASSAA</sequence>
<dbReference type="GO" id="GO:0045943">
    <property type="term" value="P:positive regulation of transcription by RNA polymerase I"/>
    <property type="evidence" value="ECO:0007669"/>
    <property type="project" value="InterPro"/>
</dbReference>
<dbReference type="PANTHER" id="PTHR44215:SF1">
    <property type="entry name" value="WD REPEAT-CONTAINING PROTEIN 75"/>
    <property type="match status" value="1"/>
</dbReference>
<dbReference type="SUPFAM" id="SSF82171">
    <property type="entry name" value="DPP6 N-terminal domain-like"/>
    <property type="match status" value="1"/>
</dbReference>
<feature type="repeat" description="WD" evidence="8">
    <location>
        <begin position="418"/>
        <end position="459"/>
    </location>
</feature>
<proteinExistence type="predicted"/>
<keyword evidence="2" id="KW-0690">Ribosome biogenesis</keyword>
<dbReference type="InterPro" id="IPR053826">
    <property type="entry name" value="WDR75"/>
</dbReference>
<dbReference type="PROSITE" id="PS50082">
    <property type="entry name" value="WD_REPEATS_2"/>
    <property type="match status" value="1"/>
</dbReference>
<evidence type="ECO:0000256" key="7">
    <source>
        <dbReference type="ARBA" id="ARBA00023242"/>
    </source>
</evidence>
<comment type="subcellular location">
    <subcellularLocation>
        <location evidence="1">Nucleus</location>
        <location evidence="1">Nucleolus</location>
    </subcellularLocation>
</comment>
<keyword evidence="3" id="KW-0698">rRNA processing</keyword>
<gene>
    <name evidence="10" type="ORF">PDIGIT_LOCUS13245</name>
</gene>
<dbReference type="InterPro" id="IPR001680">
    <property type="entry name" value="WD40_rpt"/>
</dbReference>
<dbReference type="OrthoDB" id="4096at2759"/>
<dbReference type="GO" id="GO:0006364">
    <property type="term" value="P:rRNA processing"/>
    <property type="evidence" value="ECO:0007669"/>
    <property type="project" value="UniProtKB-KW"/>
</dbReference>
<feature type="compositionally biased region" description="Basic and acidic residues" evidence="9">
    <location>
        <begin position="105"/>
        <end position="114"/>
    </location>
</feature>
<dbReference type="GO" id="GO:0032040">
    <property type="term" value="C:small-subunit processome"/>
    <property type="evidence" value="ECO:0007669"/>
    <property type="project" value="InterPro"/>
</dbReference>
<evidence type="ECO:0000256" key="4">
    <source>
        <dbReference type="ARBA" id="ARBA00022574"/>
    </source>
</evidence>
<accession>A0A9W4US26</accession>
<evidence type="ECO:0000256" key="2">
    <source>
        <dbReference type="ARBA" id="ARBA00022517"/>
    </source>
</evidence>
<dbReference type="InterPro" id="IPR015943">
    <property type="entry name" value="WD40/YVTN_repeat-like_dom_sf"/>
</dbReference>
<keyword evidence="4 8" id="KW-0853">WD repeat</keyword>
<dbReference type="Gene3D" id="2.130.10.10">
    <property type="entry name" value="YVTN repeat-like/Quinoprotein amine dehydrogenase"/>
    <property type="match status" value="2"/>
</dbReference>
<evidence type="ECO:0000256" key="5">
    <source>
        <dbReference type="ARBA" id="ARBA00022737"/>
    </source>
</evidence>
<dbReference type="PANTHER" id="PTHR44215">
    <property type="entry name" value="WD REPEAT-CONTAINING PROTEIN 75"/>
    <property type="match status" value="1"/>
</dbReference>
<dbReference type="EMBL" id="CAOQHR010000010">
    <property type="protein sequence ID" value="CAI6340077.1"/>
    <property type="molecule type" value="Genomic_DNA"/>
</dbReference>
<feature type="region of interest" description="Disordered" evidence="9">
    <location>
        <begin position="1"/>
        <end position="147"/>
    </location>
</feature>
<feature type="compositionally biased region" description="Polar residues" evidence="9">
    <location>
        <begin position="67"/>
        <end position="76"/>
    </location>
</feature>
<feature type="region of interest" description="Disordered" evidence="9">
    <location>
        <begin position="910"/>
        <end position="929"/>
    </location>
</feature>
<comment type="caution">
    <text evidence="10">The sequence shown here is derived from an EMBL/GenBank/DDBJ whole genome shotgun (WGS) entry which is preliminary data.</text>
</comment>
<protein>
    <recommendedName>
        <fullName evidence="12">WD40 repeat-like protein</fullName>
    </recommendedName>
</protein>